<comment type="similarity">
    <text evidence="13">Belongs to the MICU1 family. MICU1 subfamily.</text>
</comment>
<dbReference type="Proteomes" id="UP000007801">
    <property type="component" value="Unassembled WGS sequence"/>
</dbReference>
<dbReference type="GO" id="GO:1990246">
    <property type="term" value="C:uniplex complex"/>
    <property type="evidence" value="ECO:0007669"/>
    <property type="project" value="TreeGrafter"/>
</dbReference>
<evidence type="ECO:0000256" key="5">
    <source>
        <dbReference type="ARBA" id="ARBA00022723"/>
    </source>
</evidence>
<dbReference type="GO" id="GO:0051560">
    <property type="term" value="P:mitochondrial calcium ion homeostasis"/>
    <property type="evidence" value="ECO:0007669"/>
    <property type="project" value="TreeGrafter"/>
</dbReference>
<dbReference type="InParanoid" id="B3LZA9"/>
<keyword evidence="5" id="KW-0479">Metal-binding</keyword>
<dbReference type="Gene3D" id="1.10.238.10">
    <property type="entry name" value="EF-hand"/>
    <property type="match status" value="2"/>
</dbReference>
<dbReference type="InterPro" id="IPR039800">
    <property type="entry name" value="MICU1/2/3"/>
</dbReference>
<keyword evidence="16" id="KW-1185">Reference proteome</keyword>
<dbReference type="GO" id="GO:0005758">
    <property type="term" value="C:mitochondrial intermembrane space"/>
    <property type="evidence" value="ECO:0007669"/>
    <property type="project" value="UniProtKB-SubCell"/>
</dbReference>
<gene>
    <name evidence="15" type="primary">Dana\GF18279</name>
    <name evidence="15" type="synonym">dana_GLEANR_19538</name>
    <name evidence="15" type="ORF">GF18279</name>
</gene>
<dbReference type="eggNOG" id="KOG2643">
    <property type="taxonomic scope" value="Eukaryota"/>
</dbReference>
<dbReference type="PROSITE" id="PS00018">
    <property type="entry name" value="EF_HAND_1"/>
    <property type="match status" value="1"/>
</dbReference>
<evidence type="ECO:0000256" key="12">
    <source>
        <dbReference type="ARBA" id="ARBA00023136"/>
    </source>
</evidence>
<dbReference type="PANTHER" id="PTHR12294">
    <property type="entry name" value="EF HAND DOMAIN FAMILY A1,A2-RELATED"/>
    <property type="match status" value="1"/>
</dbReference>
<dbReference type="GeneID" id="6501055"/>
<keyword evidence="4" id="KW-0109">Calcium transport</keyword>
<dbReference type="STRING" id="7217.B3LZA9"/>
<evidence type="ECO:0000313" key="16">
    <source>
        <dbReference type="Proteomes" id="UP000007801"/>
    </source>
</evidence>
<dbReference type="Pfam" id="PF13833">
    <property type="entry name" value="EF-hand_8"/>
    <property type="match status" value="1"/>
</dbReference>
<dbReference type="InterPro" id="IPR002048">
    <property type="entry name" value="EF_hand_dom"/>
</dbReference>
<keyword evidence="12" id="KW-0472">Membrane</keyword>
<dbReference type="GO" id="GO:0036444">
    <property type="term" value="P:calcium import into the mitochondrion"/>
    <property type="evidence" value="ECO:0007669"/>
    <property type="project" value="UniProtKB-ARBA"/>
</dbReference>
<feature type="domain" description="EF-hand" evidence="14">
    <location>
        <begin position="355"/>
        <end position="390"/>
    </location>
</feature>
<evidence type="ECO:0000256" key="8">
    <source>
        <dbReference type="ARBA" id="ARBA00022837"/>
    </source>
</evidence>
<evidence type="ECO:0000256" key="1">
    <source>
        <dbReference type="ARBA" id="ARBA00004273"/>
    </source>
</evidence>
<feature type="domain" description="EF-hand" evidence="14">
    <location>
        <begin position="175"/>
        <end position="210"/>
    </location>
</feature>
<keyword evidence="9" id="KW-0809">Transit peptide</keyword>
<dbReference type="SUPFAM" id="SSF47473">
    <property type="entry name" value="EF-hand"/>
    <property type="match status" value="2"/>
</dbReference>
<accession>B3LZA9</accession>
<dbReference type="AlphaFoldDB" id="B3LZA9"/>
<evidence type="ECO:0000259" key="14">
    <source>
        <dbReference type="PROSITE" id="PS50222"/>
    </source>
</evidence>
<dbReference type="SMR" id="B3LZA9"/>
<evidence type="ECO:0000256" key="7">
    <source>
        <dbReference type="ARBA" id="ARBA00022792"/>
    </source>
</evidence>
<evidence type="ECO:0000256" key="11">
    <source>
        <dbReference type="ARBA" id="ARBA00023128"/>
    </source>
</evidence>
<dbReference type="PROSITE" id="PS50222">
    <property type="entry name" value="EF_HAND_2"/>
    <property type="match status" value="2"/>
</dbReference>
<dbReference type="InterPro" id="IPR011992">
    <property type="entry name" value="EF-hand-dom_pair"/>
</dbReference>
<organism evidence="15 16">
    <name type="scientific">Drosophila ananassae</name>
    <name type="common">Fruit fly</name>
    <dbReference type="NCBI Taxonomy" id="7217"/>
    <lineage>
        <taxon>Eukaryota</taxon>
        <taxon>Metazoa</taxon>
        <taxon>Ecdysozoa</taxon>
        <taxon>Arthropoda</taxon>
        <taxon>Hexapoda</taxon>
        <taxon>Insecta</taxon>
        <taxon>Pterygota</taxon>
        <taxon>Neoptera</taxon>
        <taxon>Endopterygota</taxon>
        <taxon>Diptera</taxon>
        <taxon>Brachycera</taxon>
        <taxon>Muscomorpha</taxon>
        <taxon>Ephydroidea</taxon>
        <taxon>Drosophilidae</taxon>
        <taxon>Drosophila</taxon>
        <taxon>Sophophora</taxon>
    </lineage>
</organism>
<keyword evidence="11" id="KW-0496">Mitochondrion</keyword>
<keyword evidence="6" id="KW-0677">Repeat</keyword>
<evidence type="ECO:0000256" key="10">
    <source>
        <dbReference type="ARBA" id="ARBA00023065"/>
    </source>
</evidence>
<evidence type="ECO:0000256" key="6">
    <source>
        <dbReference type="ARBA" id="ARBA00022737"/>
    </source>
</evidence>
<evidence type="ECO:0000256" key="2">
    <source>
        <dbReference type="ARBA" id="ARBA00004569"/>
    </source>
</evidence>
<dbReference type="PANTHER" id="PTHR12294:SF1">
    <property type="entry name" value="CALCIUM UPTAKE PROTEIN 1, MITOCHONDRIAL"/>
    <property type="match status" value="1"/>
</dbReference>
<keyword evidence="3" id="KW-0813">Transport</keyword>
<evidence type="ECO:0000256" key="3">
    <source>
        <dbReference type="ARBA" id="ARBA00022448"/>
    </source>
</evidence>
<reference evidence="15 16" key="1">
    <citation type="journal article" date="2007" name="Nature">
        <title>Evolution of genes and genomes on the Drosophila phylogeny.</title>
        <authorList>
            <consortium name="Drosophila 12 Genomes Consortium"/>
            <person name="Clark A.G."/>
            <person name="Eisen M.B."/>
            <person name="Smith D.R."/>
            <person name="Bergman C.M."/>
            <person name="Oliver B."/>
            <person name="Markow T.A."/>
            <person name="Kaufman T.C."/>
            <person name="Kellis M."/>
            <person name="Gelbart W."/>
            <person name="Iyer V.N."/>
            <person name="Pollard D.A."/>
            <person name="Sackton T.B."/>
            <person name="Larracuente A.M."/>
            <person name="Singh N.D."/>
            <person name="Abad J.P."/>
            <person name="Abt D.N."/>
            <person name="Adryan B."/>
            <person name="Aguade M."/>
            <person name="Akashi H."/>
            <person name="Anderson W.W."/>
            <person name="Aquadro C.F."/>
            <person name="Ardell D.H."/>
            <person name="Arguello R."/>
            <person name="Artieri C.G."/>
            <person name="Barbash D.A."/>
            <person name="Barker D."/>
            <person name="Barsanti P."/>
            <person name="Batterham P."/>
            <person name="Batzoglou S."/>
            <person name="Begun D."/>
            <person name="Bhutkar A."/>
            <person name="Blanco E."/>
            <person name="Bosak S.A."/>
            <person name="Bradley R.K."/>
            <person name="Brand A.D."/>
            <person name="Brent M.R."/>
            <person name="Brooks A.N."/>
            <person name="Brown R.H."/>
            <person name="Butlin R.K."/>
            <person name="Caggese C."/>
            <person name="Calvi B.R."/>
            <person name="Bernardo de Carvalho A."/>
            <person name="Caspi A."/>
            <person name="Castrezana S."/>
            <person name="Celniker S.E."/>
            <person name="Chang J.L."/>
            <person name="Chapple C."/>
            <person name="Chatterji S."/>
            <person name="Chinwalla A."/>
            <person name="Civetta A."/>
            <person name="Clifton S.W."/>
            <person name="Comeron J.M."/>
            <person name="Costello J.C."/>
            <person name="Coyne J.A."/>
            <person name="Daub J."/>
            <person name="David R.G."/>
            <person name="Delcher A.L."/>
            <person name="Delehaunty K."/>
            <person name="Do C.B."/>
            <person name="Ebling H."/>
            <person name="Edwards K."/>
            <person name="Eickbush T."/>
            <person name="Evans J.D."/>
            <person name="Filipski A."/>
            <person name="Findeiss S."/>
            <person name="Freyhult E."/>
            <person name="Fulton L."/>
            <person name="Fulton R."/>
            <person name="Garcia A.C."/>
            <person name="Gardiner A."/>
            <person name="Garfield D.A."/>
            <person name="Garvin B.E."/>
            <person name="Gibson G."/>
            <person name="Gilbert D."/>
            <person name="Gnerre S."/>
            <person name="Godfrey J."/>
            <person name="Good R."/>
            <person name="Gotea V."/>
            <person name="Gravely B."/>
            <person name="Greenberg A.J."/>
            <person name="Griffiths-Jones S."/>
            <person name="Gross S."/>
            <person name="Guigo R."/>
            <person name="Gustafson E.A."/>
            <person name="Haerty W."/>
            <person name="Hahn M.W."/>
            <person name="Halligan D.L."/>
            <person name="Halpern A.L."/>
            <person name="Halter G.M."/>
            <person name="Han M.V."/>
            <person name="Heger A."/>
            <person name="Hillier L."/>
            <person name="Hinrichs A.S."/>
            <person name="Holmes I."/>
            <person name="Hoskins R.A."/>
            <person name="Hubisz M.J."/>
            <person name="Hultmark D."/>
            <person name="Huntley M.A."/>
            <person name="Jaffe D.B."/>
            <person name="Jagadeeshan S."/>
            <person name="Jeck W.R."/>
            <person name="Johnson J."/>
            <person name="Jones C.D."/>
            <person name="Jordan W.C."/>
            <person name="Karpen G.H."/>
            <person name="Kataoka E."/>
            <person name="Keightley P.D."/>
            <person name="Kheradpour P."/>
            <person name="Kirkness E.F."/>
            <person name="Koerich L.B."/>
            <person name="Kristiansen K."/>
            <person name="Kudrna D."/>
            <person name="Kulathinal R.J."/>
            <person name="Kumar S."/>
            <person name="Kwok R."/>
            <person name="Lander E."/>
            <person name="Langley C.H."/>
            <person name="Lapoint R."/>
            <person name="Lazzaro B.P."/>
            <person name="Lee S.J."/>
            <person name="Levesque L."/>
            <person name="Li R."/>
            <person name="Lin C.F."/>
            <person name="Lin M.F."/>
            <person name="Lindblad-Toh K."/>
            <person name="Llopart A."/>
            <person name="Long M."/>
            <person name="Low L."/>
            <person name="Lozovsky E."/>
            <person name="Lu J."/>
            <person name="Luo M."/>
            <person name="Machado C.A."/>
            <person name="Makalowski W."/>
            <person name="Marzo M."/>
            <person name="Matsuda M."/>
            <person name="Matzkin L."/>
            <person name="McAllister B."/>
            <person name="McBride C.S."/>
            <person name="McKernan B."/>
            <person name="McKernan K."/>
            <person name="Mendez-Lago M."/>
            <person name="Minx P."/>
            <person name="Mollenhauer M.U."/>
            <person name="Montooth K."/>
            <person name="Mount S.M."/>
            <person name="Mu X."/>
            <person name="Myers E."/>
            <person name="Negre B."/>
            <person name="Newfeld S."/>
            <person name="Nielsen R."/>
            <person name="Noor M.A."/>
            <person name="O'Grady P."/>
            <person name="Pachter L."/>
            <person name="Papaceit M."/>
            <person name="Parisi M.J."/>
            <person name="Parisi M."/>
            <person name="Parts L."/>
            <person name="Pedersen J.S."/>
            <person name="Pesole G."/>
            <person name="Phillippy A.M."/>
            <person name="Ponting C.P."/>
            <person name="Pop M."/>
            <person name="Porcelli D."/>
            <person name="Powell J.R."/>
            <person name="Prohaska S."/>
            <person name="Pruitt K."/>
            <person name="Puig M."/>
            <person name="Quesneville H."/>
            <person name="Ram K.R."/>
            <person name="Rand D."/>
            <person name="Rasmussen M.D."/>
            <person name="Reed L.K."/>
            <person name="Reenan R."/>
            <person name="Reily A."/>
            <person name="Remington K.A."/>
            <person name="Rieger T.T."/>
            <person name="Ritchie M.G."/>
            <person name="Robin C."/>
            <person name="Rogers Y.H."/>
            <person name="Rohde C."/>
            <person name="Rozas J."/>
            <person name="Rubenfield M.J."/>
            <person name="Ruiz A."/>
            <person name="Russo S."/>
            <person name="Salzberg S.L."/>
            <person name="Sanchez-Gracia A."/>
            <person name="Saranga D.J."/>
            <person name="Sato H."/>
            <person name="Schaeffer S.W."/>
            <person name="Schatz M.C."/>
            <person name="Schlenke T."/>
            <person name="Schwartz R."/>
            <person name="Segarra C."/>
            <person name="Singh R.S."/>
            <person name="Sirot L."/>
            <person name="Sirota M."/>
            <person name="Sisneros N.B."/>
            <person name="Smith C.D."/>
            <person name="Smith T.F."/>
            <person name="Spieth J."/>
            <person name="Stage D.E."/>
            <person name="Stark A."/>
            <person name="Stephan W."/>
            <person name="Strausberg R.L."/>
            <person name="Strempel S."/>
            <person name="Sturgill D."/>
            <person name="Sutton G."/>
            <person name="Sutton G.G."/>
            <person name="Tao W."/>
            <person name="Teichmann S."/>
            <person name="Tobari Y.N."/>
            <person name="Tomimura Y."/>
            <person name="Tsolas J.M."/>
            <person name="Valente V.L."/>
            <person name="Venter E."/>
            <person name="Venter J.C."/>
            <person name="Vicario S."/>
            <person name="Vieira F.G."/>
            <person name="Vilella A.J."/>
            <person name="Villasante A."/>
            <person name="Walenz B."/>
            <person name="Wang J."/>
            <person name="Wasserman M."/>
            <person name="Watts T."/>
            <person name="Wilson D."/>
            <person name="Wilson R.K."/>
            <person name="Wing R.A."/>
            <person name="Wolfner M.F."/>
            <person name="Wong A."/>
            <person name="Wong G.K."/>
            <person name="Wu C.I."/>
            <person name="Wu G."/>
            <person name="Yamamoto D."/>
            <person name="Yang H.P."/>
            <person name="Yang S.P."/>
            <person name="Yorke J.A."/>
            <person name="Yoshida K."/>
            <person name="Zdobnov E."/>
            <person name="Zhang P."/>
            <person name="Zhang Y."/>
            <person name="Zimin A.V."/>
            <person name="Baldwin J."/>
            <person name="Abdouelleil A."/>
            <person name="Abdulkadir J."/>
            <person name="Abebe A."/>
            <person name="Abera B."/>
            <person name="Abreu J."/>
            <person name="Acer S.C."/>
            <person name="Aftuck L."/>
            <person name="Alexander A."/>
            <person name="An P."/>
            <person name="Anderson E."/>
            <person name="Anderson S."/>
            <person name="Arachi H."/>
            <person name="Azer M."/>
            <person name="Bachantsang P."/>
            <person name="Barry A."/>
            <person name="Bayul T."/>
            <person name="Berlin A."/>
            <person name="Bessette D."/>
            <person name="Bloom T."/>
            <person name="Blye J."/>
            <person name="Boguslavskiy L."/>
            <person name="Bonnet C."/>
            <person name="Boukhgalter B."/>
            <person name="Bourzgui I."/>
            <person name="Brown A."/>
            <person name="Cahill P."/>
            <person name="Channer S."/>
            <person name="Cheshatsang Y."/>
            <person name="Chuda L."/>
            <person name="Citroen M."/>
            <person name="Collymore A."/>
            <person name="Cooke P."/>
            <person name="Costello M."/>
            <person name="D'Aco K."/>
            <person name="Daza R."/>
            <person name="De Haan G."/>
            <person name="DeGray S."/>
            <person name="DeMaso C."/>
            <person name="Dhargay N."/>
            <person name="Dooley K."/>
            <person name="Dooley E."/>
            <person name="Doricent M."/>
            <person name="Dorje P."/>
            <person name="Dorjee K."/>
            <person name="Dupes A."/>
            <person name="Elong R."/>
            <person name="Falk J."/>
            <person name="Farina A."/>
            <person name="Faro S."/>
            <person name="Ferguson D."/>
            <person name="Fisher S."/>
            <person name="Foley C.D."/>
            <person name="Franke A."/>
            <person name="Friedrich D."/>
            <person name="Gadbois L."/>
            <person name="Gearin G."/>
            <person name="Gearin C.R."/>
            <person name="Giannoukos G."/>
            <person name="Goode T."/>
            <person name="Graham J."/>
            <person name="Grandbois E."/>
            <person name="Grewal S."/>
            <person name="Gyaltsen K."/>
            <person name="Hafez N."/>
            <person name="Hagos B."/>
            <person name="Hall J."/>
            <person name="Henson C."/>
            <person name="Hollinger A."/>
            <person name="Honan T."/>
            <person name="Huard M.D."/>
            <person name="Hughes L."/>
            <person name="Hurhula B."/>
            <person name="Husby M.E."/>
            <person name="Kamat A."/>
            <person name="Kanga B."/>
            <person name="Kashin S."/>
            <person name="Khazanovich D."/>
            <person name="Kisner P."/>
            <person name="Lance K."/>
            <person name="Lara M."/>
            <person name="Lee W."/>
            <person name="Lennon N."/>
            <person name="Letendre F."/>
            <person name="LeVine R."/>
            <person name="Lipovsky A."/>
            <person name="Liu X."/>
            <person name="Liu J."/>
            <person name="Liu S."/>
            <person name="Lokyitsang T."/>
            <person name="Lokyitsang Y."/>
            <person name="Lubonja R."/>
            <person name="Lui A."/>
            <person name="MacDonald P."/>
            <person name="Magnisalis V."/>
            <person name="Maru K."/>
            <person name="Matthews C."/>
            <person name="McCusker W."/>
            <person name="McDonough S."/>
            <person name="Mehta T."/>
            <person name="Meldrim J."/>
            <person name="Meneus L."/>
            <person name="Mihai O."/>
            <person name="Mihalev A."/>
            <person name="Mihova T."/>
            <person name="Mittelman R."/>
            <person name="Mlenga V."/>
            <person name="Montmayeur A."/>
            <person name="Mulrain L."/>
            <person name="Navidi A."/>
            <person name="Naylor J."/>
            <person name="Negash T."/>
            <person name="Nguyen T."/>
            <person name="Nguyen N."/>
            <person name="Nicol R."/>
            <person name="Norbu C."/>
            <person name="Norbu N."/>
            <person name="Novod N."/>
            <person name="O'Neill B."/>
            <person name="Osman S."/>
            <person name="Markiewicz E."/>
            <person name="Oyono O.L."/>
            <person name="Patti C."/>
            <person name="Phunkhang P."/>
            <person name="Pierre F."/>
            <person name="Priest M."/>
            <person name="Raghuraman S."/>
            <person name="Rege F."/>
            <person name="Reyes R."/>
            <person name="Rise C."/>
            <person name="Rogov P."/>
            <person name="Ross K."/>
            <person name="Ryan E."/>
            <person name="Settipalli S."/>
            <person name="Shea T."/>
            <person name="Sherpa N."/>
            <person name="Shi L."/>
            <person name="Shih D."/>
            <person name="Sparrow T."/>
            <person name="Spaulding J."/>
            <person name="Stalker J."/>
            <person name="Stange-Thomann N."/>
            <person name="Stavropoulos S."/>
            <person name="Stone C."/>
            <person name="Strader C."/>
            <person name="Tesfaye S."/>
            <person name="Thomson T."/>
            <person name="Thoulutsang Y."/>
            <person name="Thoulutsang D."/>
            <person name="Topham K."/>
            <person name="Topping I."/>
            <person name="Tsamla T."/>
            <person name="Vassiliev H."/>
            <person name="Vo A."/>
            <person name="Wangchuk T."/>
            <person name="Wangdi T."/>
            <person name="Weiand M."/>
            <person name="Wilkinson J."/>
            <person name="Wilson A."/>
            <person name="Yadav S."/>
            <person name="Young G."/>
            <person name="Yu Q."/>
            <person name="Zembek L."/>
            <person name="Zhong D."/>
            <person name="Zimmer A."/>
            <person name="Zwirko Z."/>
            <person name="Jaffe D.B."/>
            <person name="Alvarez P."/>
            <person name="Brockman W."/>
            <person name="Butler J."/>
            <person name="Chin C."/>
            <person name="Gnerre S."/>
            <person name="Grabherr M."/>
            <person name="Kleber M."/>
            <person name="Mauceli E."/>
            <person name="MacCallum I."/>
        </authorList>
    </citation>
    <scope>NUCLEOTIDE SEQUENCE [LARGE SCALE GENOMIC DNA]</scope>
    <source>
        <strain evidence="16">Tucson 14024-0371.13</strain>
    </source>
</reference>
<dbReference type="GO" id="GO:0005509">
    <property type="term" value="F:calcium ion binding"/>
    <property type="evidence" value="ECO:0007669"/>
    <property type="project" value="InterPro"/>
</dbReference>
<keyword evidence="10" id="KW-0406">Ion transport</keyword>
<dbReference type="InterPro" id="IPR018247">
    <property type="entry name" value="EF_Hand_1_Ca_BS"/>
</dbReference>
<keyword evidence="7" id="KW-0999">Mitochondrion inner membrane</keyword>
<dbReference type="KEGG" id="dan:6501055"/>
<dbReference type="Pfam" id="PF13202">
    <property type="entry name" value="EF-hand_5"/>
    <property type="match status" value="1"/>
</dbReference>
<dbReference type="HOGENOM" id="CLU_027103_3_0_1"/>
<dbReference type="EMBL" id="CH902617">
    <property type="protein sequence ID" value="EDV43036.2"/>
    <property type="molecule type" value="Genomic_DNA"/>
</dbReference>
<evidence type="ECO:0000256" key="4">
    <source>
        <dbReference type="ARBA" id="ARBA00022568"/>
    </source>
</evidence>
<dbReference type="CDD" id="cd15900">
    <property type="entry name" value="EFh_MICU"/>
    <property type="match status" value="1"/>
</dbReference>
<dbReference type="OrthoDB" id="10056860at2759"/>
<comment type="subcellular location">
    <subcellularLocation>
        <location evidence="1">Mitochondrion inner membrane</location>
    </subcellularLocation>
    <subcellularLocation>
        <location evidence="2">Mitochondrion intermembrane space</location>
    </subcellularLocation>
</comment>
<dbReference type="FunCoup" id="B3LZA9">
    <property type="interactions" value="2"/>
</dbReference>
<protein>
    <recommendedName>
        <fullName evidence="14">EF-hand domain-containing protein</fullName>
    </recommendedName>
</protein>
<dbReference type="SMART" id="SM00054">
    <property type="entry name" value="EFh"/>
    <property type="match status" value="2"/>
</dbReference>
<name>B3LZA9_DROAN</name>
<sequence>MTRYIPAFFHSGRSLAGMLAQFCCDTDNESQLWPGSLVLNASNLVKEKKEGAKPRRSAVSRHRASFRENTITAYENRLRHYSQPSKVFRYFATIKMRNKSGRWEVFMTPSDFLRSIIPGIPQPEKLGLDKYRILDEKAATKWESEMLQDSIFLKLGTKGLLTFSDYVLLTILLSIPQRHIEIGFKLFDLNGDGTLSIHDLESLLLAISQGEASAMNTHLKNTLFGPKLNKKLTLAQFLEFFHELNDEVLNLEYDMILKDRYQSTNRSVISELDFAKLVLSFKSSRSERHQALKRVKEKYGQKMQGITKAEFIDFFRLVKELDSVDMALSFHYLAGADINSKTLRHIADVVAGVTLTEHLVEVIFTIFDADRDGVLRRMEFIKALRIRRRRSHTVSHHFRLTSALNAVCKCAWRTLPIRNSNRACSPYS</sequence>
<evidence type="ECO:0000313" key="15">
    <source>
        <dbReference type="EMBL" id="EDV43036.2"/>
    </source>
</evidence>
<keyword evidence="8" id="KW-0106">Calcium</keyword>
<proteinExistence type="inferred from homology"/>
<evidence type="ECO:0000256" key="9">
    <source>
        <dbReference type="ARBA" id="ARBA00022946"/>
    </source>
</evidence>
<evidence type="ECO:0000256" key="13">
    <source>
        <dbReference type="ARBA" id="ARBA00038333"/>
    </source>
</evidence>